<organism evidence="1 2">
    <name type="scientific">Camellia sinensis var. sinensis</name>
    <name type="common">China tea</name>
    <dbReference type="NCBI Taxonomy" id="542762"/>
    <lineage>
        <taxon>Eukaryota</taxon>
        <taxon>Viridiplantae</taxon>
        <taxon>Streptophyta</taxon>
        <taxon>Embryophyta</taxon>
        <taxon>Tracheophyta</taxon>
        <taxon>Spermatophyta</taxon>
        <taxon>Magnoliopsida</taxon>
        <taxon>eudicotyledons</taxon>
        <taxon>Gunneridae</taxon>
        <taxon>Pentapetalae</taxon>
        <taxon>asterids</taxon>
        <taxon>Ericales</taxon>
        <taxon>Theaceae</taxon>
        <taxon>Camellia</taxon>
    </lineage>
</organism>
<dbReference type="InterPro" id="IPR036396">
    <property type="entry name" value="Cyt_P450_sf"/>
</dbReference>
<comment type="caution">
    <text evidence="1">The sequence shown here is derived from an EMBL/GenBank/DDBJ whole genome shotgun (WGS) entry which is preliminary data.</text>
</comment>
<gene>
    <name evidence="1" type="ORF">TEA_024878</name>
</gene>
<evidence type="ECO:0000313" key="2">
    <source>
        <dbReference type="Proteomes" id="UP000306102"/>
    </source>
</evidence>
<evidence type="ECO:0000313" key="1">
    <source>
        <dbReference type="EMBL" id="THG18180.1"/>
    </source>
</evidence>
<reference evidence="1 2" key="1">
    <citation type="journal article" date="2018" name="Proc. Natl. Acad. Sci. U.S.A.">
        <title>Draft genome sequence of Camellia sinensis var. sinensis provides insights into the evolution of the tea genome and tea quality.</title>
        <authorList>
            <person name="Wei C."/>
            <person name="Yang H."/>
            <person name="Wang S."/>
            <person name="Zhao J."/>
            <person name="Liu C."/>
            <person name="Gao L."/>
            <person name="Xia E."/>
            <person name="Lu Y."/>
            <person name="Tai Y."/>
            <person name="She G."/>
            <person name="Sun J."/>
            <person name="Cao H."/>
            <person name="Tong W."/>
            <person name="Gao Q."/>
            <person name="Li Y."/>
            <person name="Deng W."/>
            <person name="Jiang X."/>
            <person name="Wang W."/>
            <person name="Chen Q."/>
            <person name="Zhang S."/>
            <person name="Li H."/>
            <person name="Wu J."/>
            <person name="Wang P."/>
            <person name="Li P."/>
            <person name="Shi C."/>
            <person name="Zheng F."/>
            <person name="Jian J."/>
            <person name="Huang B."/>
            <person name="Shan D."/>
            <person name="Shi M."/>
            <person name="Fang C."/>
            <person name="Yue Y."/>
            <person name="Li F."/>
            <person name="Li D."/>
            <person name="Wei S."/>
            <person name="Han B."/>
            <person name="Jiang C."/>
            <person name="Yin Y."/>
            <person name="Xia T."/>
            <person name="Zhang Z."/>
            <person name="Bennetzen J.L."/>
            <person name="Zhao S."/>
            <person name="Wan X."/>
        </authorList>
    </citation>
    <scope>NUCLEOTIDE SEQUENCE [LARGE SCALE GENOMIC DNA]</scope>
    <source>
        <strain evidence="2">cv. Shuchazao</strain>
        <tissue evidence="1">Leaf</tissue>
    </source>
</reference>
<dbReference type="STRING" id="542762.A0A4S4ENB7"/>
<dbReference type="GO" id="GO:0005506">
    <property type="term" value="F:iron ion binding"/>
    <property type="evidence" value="ECO:0007669"/>
    <property type="project" value="InterPro"/>
</dbReference>
<dbReference type="GO" id="GO:0020037">
    <property type="term" value="F:heme binding"/>
    <property type="evidence" value="ECO:0007669"/>
    <property type="project" value="InterPro"/>
</dbReference>
<dbReference type="GO" id="GO:0004497">
    <property type="term" value="F:monooxygenase activity"/>
    <property type="evidence" value="ECO:0007669"/>
    <property type="project" value="InterPro"/>
</dbReference>
<dbReference type="EMBL" id="SDRB02003203">
    <property type="protein sequence ID" value="THG18180.1"/>
    <property type="molecule type" value="Genomic_DNA"/>
</dbReference>
<proteinExistence type="predicted"/>
<dbReference type="SUPFAM" id="SSF48264">
    <property type="entry name" value="Cytochrome P450"/>
    <property type="match status" value="1"/>
</dbReference>
<protein>
    <submittedName>
        <fullName evidence="1">Uncharacterized protein</fullName>
    </submittedName>
</protein>
<dbReference type="Proteomes" id="UP000306102">
    <property type="component" value="Unassembled WGS sequence"/>
</dbReference>
<keyword evidence="2" id="KW-1185">Reference proteome</keyword>
<dbReference type="AlphaFoldDB" id="A0A4S4ENB7"/>
<dbReference type="Gene3D" id="1.10.630.10">
    <property type="entry name" value="Cytochrome P450"/>
    <property type="match status" value="1"/>
</dbReference>
<dbReference type="GO" id="GO:0016705">
    <property type="term" value="F:oxidoreductase activity, acting on paired donors, with incorporation or reduction of molecular oxygen"/>
    <property type="evidence" value="ECO:0007669"/>
    <property type="project" value="InterPro"/>
</dbReference>
<sequence>MELGFSLVLLVCVFGVVALRWFLKGVNFWLYEAKLGDKRFSLPPGDLGWPFIGNMLSFLRAFKSTDPDSFTANYVSRFSLSPLSRRRMLGHSGRRVVYHVCTPAQSRFSEEIDVFASFTEKPKPGLGFTKEERAQIVRRAIKAPPTNRRPSERNNAALVLAPCLAMDSDEDVCN</sequence>
<accession>A0A4S4ENB7</accession>
<name>A0A4S4ENB7_CAMSN</name>